<dbReference type="GO" id="GO:0048254">
    <property type="term" value="P:snoRNA localization"/>
    <property type="evidence" value="ECO:0007669"/>
    <property type="project" value="TreeGrafter"/>
</dbReference>
<dbReference type="PROSITE" id="PS51083">
    <property type="entry name" value="ZF_HIT"/>
    <property type="match status" value="1"/>
</dbReference>
<name>A0A5K3F7Y0_MESCO</name>
<accession>A0A5K3F7Y0</accession>
<dbReference type="WBParaSite" id="MCU_005674-RA">
    <property type="protein sequence ID" value="MCU_005674-RA"/>
    <property type="gene ID" value="MCU_005674"/>
</dbReference>
<sequence>MDAVNQVQEEHILPKKERICTICLINGSKYTCPRCGAKTCSLRCCKVHKVKTGCSGKRNVAAFVARKNYDQFNFLSDYRFLESLDRDNEYREKNLYDIRNSSRGRQRTQSKLVIAARSLCIDYRPSSSSLLTRAKLNRTQLICENPPTLSWTVEFCLLYPNTCASQGEEKPWSDSVLKPLHILVHDCLCASLLSEIWHAKISNLTSSEQEALSCPGLSGVRSADDVDPSVTSWLLSLGDLPPYFYVQCVDKQSRTYPKHEIFPDSTTLLDVLKWDKFVVHEFPTIWVSKKELSLS</sequence>
<evidence type="ECO:0000256" key="1">
    <source>
        <dbReference type="ARBA" id="ARBA00022723"/>
    </source>
</evidence>
<evidence type="ECO:0000256" key="4">
    <source>
        <dbReference type="PROSITE-ProRule" id="PRU00453"/>
    </source>
</evidence>
<evidence type="ECO:0000256" key="3">
    <source>
        <dbReference type="ARBA" id="ARBA00022833"/>
    </source>
</evidence>
<dbReference type="GO" id="GO:0005634">
    <property type="term" value="C:nucleus"/>
    <property type="evidence" value="ECO:0007669"/>
    <property type="project" value="TreeGrafter"/>
</dbReference>
<dbReference type="Pfam" id="PF04438">
    <property type="entry name" value="zf-HIT"/>
    <property type="match status" value="1"/>
</dbReference>
<evidence type="ECO:0000256" key="2">
    <source>
        <dbReference type="ARBA" id="ARBA00022771"/>
    </source>
</evidence>
<keyword evidence="2 4" id="KW-0863">Zinc-finger</keyword>
<dbReference type="InterPro" id="IPR051639">
    <property type="entry name" value="BCD1"/>
</dbReference>
<dbReference type="SUPFAM" id="SSF144232">
    <property type="entry name" value="HIT/MYND zinc finger-like"/>
    <property type="match status" value="1"/>
</dbReference>
<reference evidence="6" key="1">
    <citation type="submission" date="2019-11" db="UniProtKB">
        <authorList>
            <consortium name="WormBaseParasite"/>
        </authorList>
    </citation>
    <scope>IDENTIFICATION</scope>
</reference>
<dbReference type="GO" id="GO:0000492">
    <property type="term" value="P:box C/D snoRNP assembly"/>
    <property type="evidence" value="ECO:0007669"/>
    <property type="project" value="TreeGrafter"/>
</dbReference>
<organism evidence="6">
    <name type="scientific">Mesocestoides corti</name>
    <name type="common">Flatworm</name>
    <dbReference type="NCBI Taxonomy" id="53468"/>
    <lineage>
        <taxon>Eukaryota</taxon>
        <taxon>Metazoa</taxon>
        <taxon>Spiralia</taxon>
        <taxon>Lophotrochozoa</taxon>
        <taxon>Platyhelminthes</taxon>
        <taxon>Cestoda</taxon>
        <taxon>Eucestoda</taxon>
        <taxon>Cyclophyllidea</taxon>
        <taxon>Mesocestoididae</taxon>
        <taxon>Mesocestoides</taxon>
    </lineage>
</organism>
<dbReference type="Gene3D" id="3.30.60.190">
    <property type="match status" value="1"/>
</dbReference>
<protein>
    <submittedName>
        <fullName evidence="6">HIT-type domain-containing protein</fullName>
    </submittedName>
</protein>
<keyword evidence="1" id="KW-0479">Metal-binding</keyword>
<evidence type="ECO:0000259" key="5">
    <source>
        <dbReference type="PROSITE" id="PS51083"/>
    </source>
</evidence>
<dbReference type="PANTHER" id="PTHR13483:SF3">
    <property type="entry name" value="BOX C_D SNORNA PROTEIN 1"/>
    <property type="match status" value="1"/>
</dbReference>
<dbReference type="AlphaFoldDB" id="A0A5K3F7Y0"/>
<dbReference type="GO" id="GO:0000463">
    <property type="term" value="P:maturation of LSU-rRNA from tricistronic rRNA transcript (SSU-rRNA, 5.8S rRNA, LSU-rRNA)"/>
    <property type="evidence" value="ECO:0007669"/>
    <property type="project" value="TreeGrafter"/>
</dbReference>
<dbReference type="GO" id="GO:0070761">
    <property type="term" value="C:pre-snoRNP complex"/>
    <property type="evidence" value="ECO:0007669"/>
    <property type="project" value="TreeGrafter"/>
</dbReference>
<keyword evidence="3" id="KW-0862">Zinc</keyword>
<dbReference type="InterPro" id="IPR007529">
    <property type="entry name" value="Znf_HIT"/>
</dbReference>
<dbReference type="PANTHER" id="PTHR13483">
    <property type="entry name" value="BOX C_D SNORNA PROTEIN 1-RELATED"/>
    <property type="match status" value="1"/>
</dbReference>
<proteinExistence type="predicted"/>
<feature type="domain" description="HIT-type" evidence="5">
    <location>
        <begin position="20"/>
        <end position="54"/>
    </location>
</feature>
<dbReference type="CDD" id="cd23023">
    <property type="entry name" value="zf-HIT_BCD1"/>
    <property type="match status" value="1"/>
</dbReference>
<evidence type="ECO:0000313" key="6">
    <source>
        <dbReference type="WBParaSite" id="MCU_005674-RA"/>
    </source>
</evidence>
<dbReference type="GO" id="GO:0008270">
    <property type="term" value="F:zinc ion binding"/>
    <property type="evidence" value="ECO:0007669"/>
    <property type="project" value="UniProtKB-UniRule"/>
</dbReference>